<dbReference type="InterPro" id="IPR018253">
    <property type="entry name" value="DnaJ_domain_CS"/>
</dbReference>
<dbReference type="EMBL" id="CAKMRJ010002223">
    <property type="protein sequence ID" value="CAH1425646.1"/>
    <property type="molecule type" value="Genomic_DNA"/>
</dbReference>
<protein>
    <recommendedName>
        <fullName evidence="1">J domain-containing protein</fullName>
    </recommendedName>
</protein>
<reference evidence="2 3" key="1">
    <citation type="submission" date="2022-01" db="EMBL/GenBank/DDBJ databases">
        <authorList>
            <person name="Xiong W."/>
            <person name="Schranz E."/>
        </authorList>
    </citation>
    <scope>NUCLEOTIDE SEQUENCE [LARGE SCALE GENOMIC DNA]</scope>
</reference>
<name>A0AAU9MEY5_9ASTR</name>
<proteinExistence type="predicted"/>
<dbReference type="PRINTS" id="PR00625">
    <property type="entry name" value="JDOMAIN"/>
</dbReference>
<dbReference type="PROSITE" id="PS00636">
    <property type="entry name" value="DNAJ_1"/>
    <property type="match status" value="1"/>
</dbReference>
<dbReference type="PANTHER" id="PTHR43096:SF22">
    <property type="entry name" value="MOLECULAR CHAPERONE HSP40_DNAJ FAMILY PROTEIN"/>
    <property type="match status" value="1"/>
</dbReference>
<feature type="domain" description="J" evidence="1">
    <location>
        <begin position="78"/>
        <end position="142"/>
    </location>
</feature>
<comment type="caution">
    <text evidence="2">The sequence shown here is derived from an EMBL/GenBank/DDBJ whole genome shotgun (WGS) entry which is preliminary data.</text>
</comment>
<dbReference type="Proteomes" id="UP001157418">
    <property type="component" value="Unassembled WGS sequence"/>
</dbReference>
<dbReference type="AlphaFoldDB" id="A0AAU9MEY5"/>
<keyword evidence="3" id="KW-1185">Reference proteome</keyword>
<evidence type="ECO:0000259" key="1">
    <source>
        <dbReference type="PROSITE" id="PS50076"/>
    </source>
</evidence>
<evidence type="ECO:0000313" key="3">
    <source>
        <dbReference type="Proteomes" id="UP001157418"/>
    </source>
</evidence>
<dbReference type="InterPro" id="IPR001623">
    <property type="entry name" value="DnaJ_domain"/>
</dbReference>
<gene>
    <name evidence="2" type="ORF">LVIROSA_LOCUS12774</name>
</gene>
<dbReference type="CDD" id="cd06257">
    <property type="entry name" value="DnaJ"/>
    <property type="match status" value="1"/>
</dbReference>
<sequence>MAASFSLIPSSSLNFIRDPLPSPSPSASSSSSFFGGGTLSFTRSSNNRSFVSFSSPSQFNRKKYGKRGGGFCVFAAADYYSTLGVPKSATGKDIKAAYRKLARQYHPDVNKQPGATEKFKEISAAYEVLSDDKKRAMYDRYGEDGLKSTVGGGQAGAYATNPFDLFETFFGTSMGGFAGGDTTGFGGRRATTVIKGEDIRYDMMLEF</sequence>
<dbReference type="SMART" id="SM00271">
    <property type="entry name" value="DnaJ"/>
    <property type="match status" value="1"/>
</dbReference>
<evidence type="ECO:0000313" key="2">
    <source>
        <dbReference type="EMBL" id="CAH1425646.1"/>
    </source>
</evidence>
<dbReference type="InterPro" id="IPR036869">
    <property type="entry name" value="J_dom_sf"/>
</dbReference>
<dbReference type="SUPFAM" id="SSF46565">
    <property type="entry name" value="Chaperone J-domain"/>
    <property type="match status" value="1"/>
</dbReference>
<accession>A0AAU9MEY5</accession>
<dbReference type="Pfam" id="PF00226">
    <property type="entry name" value="DnaJ"/>
    <property type="match status" value="1"/>
</dbReference>
<dbReference type="GO" id="GO:0051082">
    <property type="term" value="F:unfolded protein binding"/>
    <property type="evidence" value="ECO:0007669"/>
    <property type="project" value="TreeGrafter"/>
</dbReference>
<dbReference type="GO" id="GO:0009535">
    <property type="term" value="C:chloroplast thylakoid membrane"/>
    <property type="evidence" value="ECO:0007669"/>
    <property type="project" value="TreeGrafter"/>
</dbReference>
<dbReference type="Gene3D" id="1.10.287.110">
    <property type="entry name" value="DnaJ domain"/>
    <property type="match status" value="1"/>
</dbReference>
<organism evidence="2 3">
    <name type="scientific">Lactuca virosa</name>
    <dbReference type="NCBI Taxonomy" id="75947"/>
    <lineage>
        <taxon>Eukaryota</taxon>
        <taxon>Viridiplantae</taxon>
        <taxon>Streptophyta</taxon>
        <taxon>Embryophyta</taxon>
        <taxon>Tracheophyta</taxon>
        <taxon>Spermatophyta</taxon>
        <taxon>Magnoliopsida</taxon>
        <taxon>eudicotyledons</taxon>
        <taxon>Gunneridae</taxon>
        <taxon>Pentapetalae</taxon>
        <taxon>asterids</taxon>
        <taxon>campanulids</taxon>
        <taxon>Asterales</taxon>
        <taxon>Asteraceae</taxon>
        <taxon>Cichorioideae</taxon>
        <taxon>Cichorieae</taxon>
        <taxon>Lactucinae</taxon>
        <taxon>Lactuca</taxon>
    </lineage>
</organism>
<dbReference type="PANTHER" id="PTHR43096">
    <property type="entry name" value="DNAJ HOMOLOG 1, MITOCHONDRIAL-RELATED"/>
    <property type="match status" value="1"/>
</dbReference>
<dbReference type="FunFam" id="1.10.287.110:FF:000037">
    <property type="entry name" value="Chaperone protein dnaJ A6 chloroplastic"/>
    <property type="match status" value="1"/>
</dbReference>
<dbReference type="PROSITE" id="PS50076">
    <property type="entry name" value="DNAJ_2"/>
    <property type="match status" value="1"/>
</dbReference>
<dbReference type="GO" id="GO:0042026">
    <property type="term" value="P:protein refolding"/>
    <property type="evidence" value="ECO:0007669"/>
    <property type="project" value="TreeGrafter"/>
</dbReference>